<proteinExistence type="predicted"/>
<organism evidence="8 9">
    <name type="scientific">Cyprinus carpio</name>
    <name type="common">Common carp</name>
    <dbReference type="NCBI Taxonomy" id="7962"/>
    <lineage>
        <taxon>Eukaryota</taxon>
        <taxon>Metazoa</taxon>
        <taxon>Chordata</taxon>
        <taxon>Craniata</taxon>
        <taxon>Vertebrata</taxon>
        <taxon>Euteleostomi</taxon>
        <taxon>Actinopterygii</taxon>
        <taxon>Neopterygii</taxon>
        <taxon>Teleostei</taxon>
        <taxon>Ostariophysi</taxon>
        <taxon>Cypriniformes</taxon>
        <taxon>Cyprinidae</taxon>
        <taxon>Cyprininae</taxon>
        <taxon>Cyprinus</taxon>
    </lineage>
</organism>
<evidence type="ECO:0000313" key="9">
    <source>
        <dbReference type="Proteomes" id="UP000694427"/>
    </source>
</evidence>
<feature type="compositionally biased region" description="Basic and acidic residues" evidence="6">
    <location>
        <begin position="663"/>
        <end position="681"/>
    </location>
</feature>
<comment type="subcellular location">
    <subcellularLocation>
        <location evidence="1">Nucleus</location>
    </subcellularLocation>
</comment>
<feature type="compositionally biased region" description="Basic and acidic residues" evidence="6">
    <location>
        <begin position="66"/>
        <end position="91"/>
    </location>
</feature>
<protein>
    <submittedName>
        <fullName evidence="8">Si:ch211-271b14.1</fullName>
    </submittedName>
</protein>
<evidence type="ECO:0000259" key="7">
    <source>
        <dbReference type="PROSITE" id="PS50171"/>
    </source>
</evidence>
<dbReference type="InterPro" id="IPR036236">
    <property type="entry name" value="Znf_C2H2_sf"/>
</dbReference>
<dbReference type="PANTHER" id="PTHR15592">
    <property type="entry name" value="MATRIN 3/NUCLEAR PROTEIN 220-RELATED"/>
    <property type="match status" value="1"/>
</dbReference>
<feature type="compositionally biased region" description="Acidic residues" evidence="6">
    <location>
        <begin position="440"/>
        <end position="458"/>
    </location>
</feature>
<dbReference type="InterPro" id="IPR035979">
    <property type="entry name" value="RBD_domain_sf"/>
</dbReference>
<dbReference type="SUPFAM" id="SSF54928">
    <property type="entry name" value="RNA-binding domain, RBD"/>
    <property type="match status" value="3"/>
</dbReference>
<dbReference type="InterPro" id="IPR000690">
    <property type="entry name" value="Matrin/U1-C_Znf_C2H2"/>
</dbReference>
<dbReference type="AlphaFoldDB" id="A0A8C1KNG3"/>
<keyword evidence="3" id="KW-0863">Zinc-finger</keyword>
<feature type="region of interest" description="Disordered" evidence="6">
    <location>
        <begin position="663"/>
        <end position="694"/>
    </location>
</feature>
<dbReference type="SMART" id="SM00451">
    <property type="entry name" value="ZnF_U1"/>
    <property type="match status" value="2"/>
</dbReference>
<evidence type="ECO:0000256" key="6">
    <source>
        <dbReference type="SAM" id="MobiDB-lite"/>
    </source>
</evidence>
<feature type="compositionally biased region" description="Basic and acidic residues" evidence="6">
    <location>
        <begin position="409"/>
        <end position="432"/>
    </location>
</feature>
<feature type="region of interest" description="Disordered" evidence="6">
    <location>
        <begin position="397"/>
        <end position="509"/>
    </location>
</feature>
<accession>A0A8C1KNG3</accession>
<sequence length="776" mass="88054">MDAGEDTGEAETISAQSLYATLGLSSEDVDALAQIPESEISVETLPYLIMQLKAKRALKESATADTDYRDKPRLSQDKRSTPERCTSDRRRSPLSSSSARRSGSHEHHGKGEGHRKFERYTGGRRNPAHRKTSRERQSGDHVAVEVESGDNPTVFPHKCPLCKCMLNSIKTWRDHLSGVRHKLHESERSSRSFQLPKRAYSSEPAIGDQYMSTSSDHLYPPKPNTRVVVAKFPMGSVAVGELLELGKPFGTVVKHLVFPAKGFLEFSSHKEAQNMVSHFQLKPAFIKENAVFLYLSPTVDGIYTPPKFDTPSPKRTKRSNAPSVVCFSRLPPGEGVEAEVLELAGMFGEVWQSKFTDSKALIEMVDWRDADIMVKYYYSNPLRIQGKSVKVTMTHITSLRESSPQPVSRKSDSSKYSRQREESTSSNKDRSDGSNQETLEKEDEVLDEEEGLQLEDEPGMLHERTDEEEEKKEGEEEEKEEEEKLEEEKANAAEEENREGGSEQNPEEENNKYCNVLFMLAMIELETAEKAQEMVQFYSDHKAMICGRPVSVSMCLTMKTIESPSGRSVFISRLPNQRNLRQKYTHKSLFKLTKPFGRLIGYSLHRYQGTCYMQLESTKAAEKMVAQYSRRPCKFWGAVLRIAMCRKGDSLIRWRHPENVEERELKKATKEIKPSTERTENDQSQQSSLPGCEGVGGDLVCESKGSEEDTQLEKTPLSPYQPDQTVGVNYVIPVTGFFCKLCNMFYTDEKRAKSEHCRSLEHYNNLKVTAIELEHR</sequence>
<dbReference type="GO" id="GO:0003676">
    <property type="term" value="F:nucleic acid binding"/>
    <property type="evidence" value="ECO:0007669"/>
    <property type="project" value="InterPro"/>
</dbReference>
<dbReference type="InterPro" id="IPR013087">
    <property type="entry name" value="Znf_C2H2_type"/>
</dbReference>
<feature type="compositionally biased region" description="Acidic residues" evidence="6">
    <location>
        <begin position="466"/>
        <end position="485"/>
    </location>
</feature>
<keyword evidence="2" id="KW-0479">Metal-binding</keyword>
<feature type="region of interest" description="Disordered" evidence="6">
    <location>
        <begin position="59"/>
        <end position="143"/>
    </location>
</feature>
<evidence type="ECO:0000256" key="2">
    <source>
        <dbReference type="ARBA" id="ARBA00022723"/>
    </source>
</evidence>
<dbReference type="GO" id="GO:0008270">
    <property type="term" value="F:zinc ion binding"/>
    <property type="evidence" value="ECO:0007669"/>
    <property type="project" value="UniProtKB-KW"/>
</dbReference>
<keyword evidence="5" id="KW-0539">Nucleus</keyword>
<feature type="compositionally biased region" description="Basic and acidic residues" evidence="6">
    <location>
        <begin position="134"/>
        <end position="143"/>
    </location>
</feature>
<dbReference type="Proteomes" id="UP000694427">
    <property type="component" value="Unplaced"/>
</dbReference>
<name>A0A8C1KNG3_CYPCA</name>
<feature type="compositionally biased region" description="Basic and acidic residues" evidence="6">
    <location>
        <begin position="103"/>
        <end position="121"/>
    </location>
</feature>
<feature type="compositionally biased region" description="Polar residues" evidence="6">
    <location>
        <begin position="397"/>
        <end position="408"/>
    </location>
</feature>
<evidence type="ECO:0000313" key="8">
    <source>
        <dbReference type="Ensembl" id="ENSCCRP00010049954.1"/>
    </source>
</evidence>
<dbReference type="InterPro" id="IPR003604">
    <property type="entry name" value="Matrin/U1-like-C_Znf_C2H2"/>
</dbReference>
<evidence type="ECO:0000256" key="3">
    <source>
        <dbReference type="ARBA" id="ARBA00022771"/>
    </source>
</evidence>
<evidence type="ECO:0000256" key="5">
    <source>
        <dbReference type="ARBA" id="ARBA00023242"/>
    </source>
</evidence>
<keyword evidence="4" id="KW-0862">Zinc</keyword>
<reference evidence="8" key="1">
    <citation type="submission" date="2025-08" db="UniProtKB">
        <authorList>
            <consortium name="Ensembl"/>
        </authorList>
    </citation>
    <scope>IDENTIFICATION</scope>
</reference>
<keyword evidence="9" id="KW-1185">Reference proteome</keyword>
<dbReference type="Gene3D" id="3.30.70.330">
    <property type="match status" value="4"/>
</dbReference>
<reference evidence="8" key="2">
    <citation type="submission" date="2025-09" db="UniProtKB">
        <authorList>
            <consortium name="Ensembl"/>
        </authorList>
    </citation>
    <scope>IDENTIFICATION</scope>
</reference>
<dbReference type="GO" id="GO:0005634">
    <property type="term" value="C:nucleus"/>
    <property type="evidence" value="ECO:0007669"/>
    <property type="project" value="UniProtKB-SubCell"/>
</dbReference>
<dbReference type="Pfam" id="PF12874">
    <property type="entry name" value="zf-met"/>
    <property type="match status" value="1"/>
</dbReference>
<evidence type="ECO:0000256" key="1">
    <source>
        <dbReference type="ARBA" id="ARBA00004123"/>
    </source>
</evidence>
<dbReference type="SUPFAM" id="SSF57667">
    <property type="entry name" value="beta-beta-alpha zinc fingers"/>
    <property type="match status" value="1"/>
</dbReference>
<dbReference type="Ensembl" id="ENSCCRT00010054764.1">
    <property type="protein sequence ID" value="ENSCCRP00010049954.1"/>
    <property type="gene ID" value="ENSCCRG00010021188.1"/>
</dbReference>
<dbReference type="PROSITE" id="PS50171">
    <property type="entry name" value="ZF_MATRIN"/>
    <property type="match status" value="1"/>
</dbReference>
<feature type="domain" description="Matrin-type" evidence="7">
    <location>
        <begin position="737"/>
        <end position="768"/>
    </location>
</feature>
<evidence type="ECO:0000256" key="4">
    <source>
        <dbReference type="ARBA" id="ARBA00022833"/>
    </source>
</evidence>
<dbReference type="InterPro" id="IPR012677">
    <property type="entry name" value="Nucleotide-bd_a/b_plait_sf"/>
</dbReference>